<keyword evidence="1" id="KW-1133">Transmembrane helix</keyword>
<accession>A0A7T4DJB5</accession>
<evidence type="ECO:0000256" key="1">
    <source>
        <dbReference type="SAM" id="Phobius"/>
    </source>
</evidence>
<sequence>MLAAAILGLIAPLFIALAVIVMAVTGGRTLRAAGFALRQVGGSTGAEAVTAVGDMSTALANALVVVGIIVGLIVVVAFVVYAWRLLVGRGRARWIALAALIVSLFVLTPLSPILVTGFQLFGVTSLVFAFLPRSSAWFAHRRRGTRWAAR</sequence>
<organism evidence="2 3">
    <name type="scientific">Brevibacterium casei</name>
    <dbReference type="NCBI Taxonomy" id="33889"/>
    <lineage>
        <taxon>Bacteria</taxon>
        <taxon>Bacillati</taxon>
        <taxon>Actinomycetota</taxon>
        <taxon>Actinomycetes</taxon>
        <taxon>Micrococcales</taxon>
        <taxon>Brevibacteriaceae</taxon>
        <taxon>Brevibacterium</taxon>
    </lineage>
</organism>
<proteinExistence type="predicted"/>
<dbReference type="Proteomes" id="UP000595374">
    <property type="component" value="Chromosome"/>
</dbReference>
<feature type="transmembrane region" description="Helical" evidence="1">
    <location>
        <begin position="95"/>
        <end position="114"/>
    </location>
</feature>
<feature type="transmembrane region" description="Helical" evidence="1">
    <location>
        <begin position="62"/>
        <end position="83"/>
    </location>
</feature>
<dbReference type="EMBL" id="CP065989">
    <property type="protein sequence ID" value="QQB13759.1"/>
    <property type="molecule type" value="Genomic_DNA"/>
</dbReference>
<reference evidence="2 3" key="1">
    <citation type="submission" date="2020-12" db="EMBL/GenBank/DDBJ databases">
        <title>FDA dAtabase for Regulatory Grade micrObial Sequences (FDA-ARGOS): Supporting development and validation of Infectious Disease Dx tests.</title>
        <authorList>
            <person name="Sproer C."/>
            <person name="Gronow S."/>
            <person name="Severitt S."/>
            <person name="Schroder I."/>
            <person name="Tallon L."/>
            <person name="Sadzewicz L."/>
            <person name="Zhao X."/>
            <person name="Boylan J."/>
            <person name="Ott S."/>
            <person name="Bowen H."/>
            <person name="Vavikolanu K."/>
            <person name="Mehta A."/>
            <person name="Aluvathingal J."/>
            <person name="Nadendla S."/>
            <person name="Lowell S."/>
            <person name="Myers T."/>
            <person name="Yan Y."/>
            <person name="Sichtig H."/>
        </authorList>
    </citation>
    <scope>NUCLEOTIDE SEQUENCE [LARGE SCALE GENOMIC DNA]</scope>
    <source>
        <strain evidence="2 3">FDAARGOS_990</strain>
    </source>
</reference>
<keyword evidence="1" id="KW-0812">Transmembrane</keyword>
<name>A0A7T4DJB5_9MICO</name>
<protein>
    <submittedName>
        <fullName evidence="2">Uncharacterized protein</fullName>
    </submittedName>
</protein>
<keyword evidence="1" id="KW-0472">Membrane</keyword>
<dbReference type="AlphaFoldDB" id="A0A7T4DJB5"/>
<gene>
    <name evidence="2" type="ORF">I6H47_13325</name>
</gene>
<feature type="transmembrane region" description="Helical" evidence="1">
    <location>
        <begin position="120"/>
        <end position="140"/>
    </location>
</feature>
<evidence type="ECO:0000313" key="3">
    <source>
        <dbReference type="Proteomes" id="UP000595374"/>
    </source>
</evidence>
<evidence type="ECO:0000313" key="2">
    <source>
        <dbReference type="EMBL" id="QQB13759.1"/>
    </source>
</evidence>
<dbReference type="RefSeq" id="WP_198498922.1">
    <property type="nucleotide sequence ID" value="NZ_CP065989.1"/>
</dbReference>